<feature type="chain" id="PRO_5042163564" description="Ig-like domain-containing protein" evidence="1">
    <location>
        <begin position="23"/>
        <end position="1391"/>
    </location>
</feature>
<evidence type="ECO:0008006" key="4">
    <source>
        <dbReference type="Google" id="ProtNLM"/>
    </source>
</evidence>
<evidence type="ECO:0000256" key="1">
    <source>
        <dbReference type="SAM" id="SignalP"/>
    </source>
</evidence>
<protein>
    <recommendedName>
        <fullName evidence="4">Ig-like domain-containing protein</fullName>
    </recommendedName>
</protein>
<name>A0AAE1BBD4_9GAST</name>
<keyword evidence="3" id="KW-1185">Reference proteome</keyword>
<sequence length="1391" mass="153076">MNFILYLMTILTLAVFSPSFLAGEKRMTPCDFVEEGTEISLVCGTSKRTFRRFGPRIEINQTFQELSYCDSNGICHDNDPTRYKASYASRADEKNVTLVVKAVTRDMKKVRCYLEDTHHTECILYTYIAPAKPICSGPKFVEDGRAAILTCSSDPVYPFARWEVGMPYETVRRIVRVEDRMSIVQNLTDSEQYPGNKKLTCRFKLQLTDIIEGRYKFDVQVYVPVPGHKTNITKAYTIPALELRATTLENPDRGNRQIAVTPKPQKLKVNISVISNPPPNSFSLAVSHDESQTPVTVPSDLFSVQYRSRGDTDLRGTIELSVLTAAVTVHDRFNYFIFSASNGVVGSRPTLFKFNFTWIRLDILPTQPTCDAPFFVDKGSTALITCTADRIYPSGVCSFRLTANSLSVDVPPYIRTRNNDSTAYPGQQTVTCELRLPVAGNRAGEYQFQVDITPNITPGNHSVFSTTPTVNLEATTLENPDRGSHQIAVTPKPQELKVNISVISNPPPNSFSLAVSHDESQTPVTVPSHLFSVQYNRRGDTDLRGTIELSVLTAAVTVHERFNYFIFSASNGVVGSRPTLFKFKFTWIRLDIPPTQPTCDAPVFVDEGATALITCTADGVYPSGVCSFQHTAHSQSVDVPPYIRTRNNDSTAYPGQQTVTCELRLPVAGNRAGEYQFQVDITPNITPGNHSVFSTTPTVNLEATTLENPDRGSHQIAVTPKPQELKVNISVISNPPPNSFSLAVSHDESQTPVTVPSHLFSVQYCSTGDTDLRGTIELSVLTAAVTVHERFNYFIFSASNGVVGSRPTLFKFNFTWIRLDIPPTQPTCDAPVFVDEGATALITCTADRVYPSGVCFFQHTAHSQSVDVPPYIRTRNNDSTAYPGQHTVTCELHLPVAGNRAGEHQFQVDITPNIISGNHSVFSTTPTVNLEATTLENPDRGSHQIAVTPKPQELKVNISVISNPPPNSFLLAVSHDESQTPVTVPSHLFSVQYRSREDTDLRGTIELSVLTAAVTVHERFNYFIFSASNGVVGSRPTLFQFKFTWIRLDILPTQPTCDAPVFVDEGATALITCTADRVYPSGANSQSVDVPPYIRTRNNDSTAYPGQQTVTCELRLPVAGNRAGEYQFQVEITPNITSGNHSVFATTPTVNLGTRILENPDRGSCQIAVTPKPQELKVNISVISNPPPNSFSLAVSHDESQTPVIVPSHLFSVQYRSRGDTDPRGTMELSVLTAAVTVRERLNHFVFSANYSVVGSRPTVLQFKLTWIRLDILPTQPTCDAPVFVDEGATALISCIADRVYPSGFCSFQLTAHSQSVDVPPYIRTRNNDSTAYPGQQTVTCELRLPVAGNRAGEYQFQVEITPNITSGNHSVFATTPTVNLANATLQGHTN</sequence>
<dbReference type="EMBL" id="JAWDGP010000190">
    <property type="protein sequence ID" value="KAK3803047.1"/>
    <property type="molecule type" value="Genomic_DNA"/>
</dbReference>
<dbReference type="Proteomes" id="UP001283361">
    <property type="component" value="Unassembled WGS sequence"/>
</dbReference>
<proteinExistence type="predicted"/>
<evidence type="ECO:0000313" key="3">
    <source>
        <dbReference type="Proteomes" id="UP001283361"/>
    </source>
</evidence>
<reference evidence="2" key="1">
    <citation type="journal article" date="2023" name="G3 (Bethesda)">
        <title>A reference genome for the long-term kleptoplast-retaining sea slug Elysia crispata morphotype clarki.</title>
        <authorList>
            <person name="Eastman K.E."/>
            <person name="Pendleton A.L."/>
            <person name="Shaikh M.A."/>
            <person name="Suttiyut T."/>
            <person name="Ogas R."/>
            <person name="Tomko P."/>
            <person name="Gavelis G."/>
            <person name="Widhalm J.R."/>
            <person name="Wisecaver J.H."/>
        </authorList>
    </citation>
    <scope>NUCLEOTIDE SEQUENCE</scope>
    <source>
        <strain evidence="2">ECLA1</strain>
    </source>
</reference>
<evidence type="ECO:0000313" key="2">
    <source>
        <dbReference type="EMBL" id="KAK3803047.1"/>
    </source>
</evidence>
<organism evidence="2 3">
    <name type="scientific">Elysia crispata</name>
    <name type="common">lettuce slug</name>
    <dbReference type="NCBI Taxonomy" id="231223"/>
    <lineage>
        <taxon>Eukaryota</taxon>
        <taxon>Metazoa</taxon>
        <taxon>Spiralia</taxon>
        <taxon>Lophotrochozoa</taxon>
        <taxon>Mollusca</taxon>
        <taxon>Gastropoda</taxon>
        <taxon>Heterobranchia</taxon>
        <taxon>Euthyneura</taxon>
        <taxon>Panpulmonata</taxon>
        <taxon>Sacoglossa</taxon>
        <taxon>Placobranchoidea</taxon>
        <taxon>Plakobranchidae</taxon>
        <taxon>Elysia</taxon>
    </lineage>
</organism>
<comment type="caution">
    <text evidence="2">The sequence shown here is derived from an EMBL/GenBank/DDBJ whole genome shotgun (WGS) entry which is preliminary data.</text>
</comment>
<feature type="signal peptide" evidence="1">
    <location>
        <begin position="1"/>
        <end position="22"/>
    </location>
</feature>
<accession>A0AAE1BBD4</accession>
<keyword evidence="1" id="KW-0732">Signal</keyword>
<gene>
    <name evidence="2" type="ORF">RRG08_056541</name>
</gene>